<keyword evidence="4" id="KW-1185">Reference proteome</keyword>
<accession>A0A366LU47</accession>
<evidence type="ECO:0000313" key="3">
    <source>
        <dbReference type="EMBL" id="RBQ16834.1"/>
    </source>
</evidence>
<dbReference type="RefSeq" id="WP_113983697.1">
    <property type="nucleotide sequence ID" value="NZ_QMEY01000014.1"/>
</dbReference>
<protein>
    <submittedName>
        <fullName evidence="3">UDP-glucose 4-epimerase</fullName>
    </submittedName>
</protein>
<dbReference type="Gene3D" id="3.90.25.10">
    <property type="entry name" value="UDP-galactose 4-epimerase, domain 1"/>
    <property type="match status" value="1"/>
</dbReference>
<dbReference type="InterPro" id="IPR036291">
    <property type="entry name" value="NAD(P)-bd_dom_sf"/>
</dbReference>
<dbReference type="SUPFAM" id="SSF51735">
    <property type="entry name" value="NAD(P)-binding Rossmann-fold domains"/>
    <property type="match status" value="1"/>
</dbReference>
<proteinExistence type="inferred from homology"/>
<dbReference type="InterPro" id="IPR001509">
    <property type="entry name" value="Epimerase_deHydtase"/>
</dbReference>
<comment type="caution">
    <text evidence="3">The sequence shown here is derived from an EMBL/GenBank/DDBJ whole genome shotgun (WGS) entry which is preliminary data.</text>
</comment>
<evidence type="ECO:0000256" key="1">
    <source>
        <dbReference type="ARBA" id="ARBA00007637"/>
    </source>
</evidence>
<sequence length="320" mass="33268">MRTLVTGGAGFIGSHLTDALHARGDTVTVVDSLVTGRATRLPDATDLRRIDITDAPAVAAAIREARPEVIYHLAAQIDVRTSVADPARDAAVNIGGTINLLNAARDIGARLVFTSTGGALYGAAAAIPSPEGTPAEPEAPYGTAKLCAEQYLALFNRLHGTRHAALRLGNVYGPRQDPSGEAGVVSIFSGAVYAGRRPTIYGDGKATRDYVYVADIVAALIAAGEADRAGVWNIGTGRETSVLDLVDLIATAAGHEVAPLHAPPRPGELQRSALDSTAARTDLGWEPKIAISDGIARVYSWVRADHPDRTSAGLGAADET</sequence>
<evidence type="ECO:0000313" key="4">
    <source>
        <dbReference type="Proteomes" id="UP000253303"/>
    </source>
</evidence>
<dbReference type="Pfam" id="PF01370">
    <property type="entry name" value="Epimerase"/>
    <property type="match status" value="1"/>
</dbReference>
<name>A0A366LU47_9ACTN</name>
<evidence type="ECO:0000259" key="2">
    <source>
        <dbReference type="Pfam" id="PF01370"/>
    </source>
</evidence>
<dbReference type="Gene3D" id="3.40.50.720">
    <property type="entry name" value="NAD(P)-binding Rossmann-like Domain"/>
    <property type="match status" value="1"/>
</dbReference>
<gene>
    <name evidence="3" type="ORF">DP939_27580</name>
</gene>
<dbReference type="EMBL" id="QMEY01000014">
    <property type="protein sequence ID" value="RBQ16834.1"/>
    <property type="molecule type" value="Genomic_DNA"/>
</dbReference>
<feature type="domain" description="NAD-dependent epimerase/dehydratase" evidence="2">
    <location>
        <begin position="4"/>
        <end position="235"/>
    </location>
</feature>
<comment type="similarity">
    <text evidence="1">Belongs to the NAD(P)-dependent epimerase/dehydratase family.</text>
</comment>
<dbReference type="PANTHER" id="PTHR43000">
    <property type="entry name" value="DTDP-D-GLUCOSE 4,6-DEHYDRATASE-RELATED"/>
    <property type="match status" value="1"/>
</dbReference>
<dbReference type="AlphaFoldDB" id="A0A366LU47"/>
<dbReference type="Proteomes" id="UP000253303">
    <property type="component" value="Unassembled WGS sequence"/>
</dbReference>
<reference evidence="3 4" key="1">
    <citation type="submission" date="2018-06" db="EMBL/GenBank/DDBJ databases">
        <title>Sphaerisporangium craniellae sp. nov., isolated from a marine sponge in the South China Sea.</title>
        <authorList>
            <person name="Li L."/>
        </authorList>
    </citation>
    <scope>NUCLEOTIDE SEQUENCE [LARGE SCALE GENOMIC DNA]</scope>
    <source>
        <strain evidence="3 4">LHW63015</strain>
    </source>
</reference>
<dbReference type="OrthoDB" id="3505012at2"/>
<organism evidence="3 4">
    <name type="scientific">Spongiactinospora rosea</name>
    <dbReference type="NCBI Taxonomy" id="2248750"/>
    <lineage>
        <taxon>Bacteria</taxon>
        <taxon>Bacillati</taxon>
        <taxon>Actinomycetota</taxon>
        <taxon>Actinomycetes</taxon>
        <taxon>Streptosporangiales</taxon>
        <taxon>Streptosporangiaceae</taxon>
        <taxon>Spongiactinospora</taxon>
    </lineage>
</organism>